<dbReference type="EMBL" id="BK015067">
    <property type="protein sequence ID" value="DAD89686.1"/>
    <property type="molecule type" value="Genomic_DNA"/>
</dbReference>
<feature type="region of interest" description="Disordered" evidence="1">
    <location>
        <begin position="90"/>
        <end position="111"/>
    </location>
</feature>
<accession>A0A8S5N506</accession>
<proteinExistence type="predicted"/>
<name>A0A8S5N506_9CAUD</name>
<sequence length="141" mass="15575">MKIIDTNGNPIESPDLSFGWLEDRTQTIHHDSVEGVEEVSHYETIAEYPNGGKDVQKIVDVPGVEAKDAWDEEEQVQVYHLYTAEELDAHAEAKKKAEEAAAAEAKKKAELEAVPERMDALEAANDDIVLMMADLIGGNNK</sequence>
<reference evidence="2" key="1">
    <citation type="journal article" date="2021" name="Proc. Natl. Acad. Sci. U.S.A.">
        <title>A Catalog of Tens of Thousands of Viruses from Human Metagenomes Reveals Hidden Associations with Chronic Diseases.</title>
        <authorList>
            <person name="Tisza M.J."/>
            <person name="Buck C.B."/>
        </authorList>
    </citation>
    <scope>NUCLEOTIDE SEQUENCE</scope>
    <source>
        <strain evidence="2">CtXjW8</strain>
    </source>
</reference>
<protein>
    <submittedName>
        <fullName evidence="2">Uncharacterized protein</fullName>
    </submittedName>
</protein>
<organism evidence="2">
    <name type="scientific">Caudovirales sp. ctXjW8</name>
    <dbReference type="NCBI Taxonomy" id="2826779"/>
    <lineage>
        <taxon>Viruses</taxon>
        <taxon>Duplodnaviria</taxon>
        <taxon>Heunggongvirae</taxon>
        <taxon>Uroviricota</taxon>
        <taxon>Caudoviricetes</taxon>
    </lineage>
</organism>
<evidence type="ECO:0000256" key="1">
    <source>
        <dbReference type="SAM" id="MobiDB-lite"/>
    </source>
</evidence>
<evidence type="ECO:0000313" key="2">
    <source>
        <dbReference type="EMBL" id="DAD89686.1"/>
    </source>
</evidence>